<dbReference type="AlphaFoldDB" id="G0SFW0"/>
<dbReference type="InterPro" id="IPR029063">
    <property type="entry name" value="SAM-dependent_MTases_sf"/>
</dbReference>
<dbReference type="OMA" id="YEDEWTY"/>
<dbReference type="HOGENOM" id="CLU_010595_0_4_1"/>
<name>G0SFW0_CHATD</name>
<dbReference type="EMBL" id="GL988047">
    <property type="protein sequence ID" value="EGS17875.1"/>
    <property type="molecule type" value="Genomic_DNA"/>
</dbReference>
<protein>
    <recommendedName>
        <fullName evidence="5">Methyltransferase-like protein</fullName>
    </recommendedName>
</protein>
<dbReference type="eggNOG" id="ENOG502QSKG">
    <property type="taxonomic scope" value="Eukaryota"/>
</dbReference>
<dbReference type="PANTHER" id="PTHR43591:SF10">
    <property type="entry name" value="ABC TRANSMEMBRANE TYPE-1 DOMAIN-CONTAINING PROTEIN-RELATED"/>
    <property type="match status" value="1"/>
</dbReference>
<gene>
    <name evidence="3" type="ORF">CTHT_0072320</name>
</gene>
<dbReference type="Pfam" id="PF13489">
    <property type="entry name" value="Methyltransf_23"/>
    <property type="match status" value="1"/>
</dbReference>
<dbReference type="SUPFAM" id="SSF53335">
    <property type="entry name" value="S-adenosyl-L-methionine-dependent methyltransferases"/>
    <property type="match status" value="1"/>
</dbReference>
<dbReference type="GO" id="GO:0008168">
    <property type="term" value="F:methyltransferase activity"/>
    <property type="evidence" value="ECO:0007669"/>
    <property type="project" value="TreeGrafter"/>
</dbReference>
<feature type="compositionally biased region" description="Low complexity" evidence="2">
    <location>
        <begin position="8"/>
        <end position="47"/>
    </location>
</feature>
<dbReference type="PANTHER" id="PTHR43591">
    <property type="entry name" value="METHYLTRANSFERASE"/>
    <property type="match status" value="1"/>
</dbReference>
<dbReference type="KEGG" id="cthr:CTHT_0072320"/>
<dbReference type="Proteomes" id="UP000008066">
    <property type="component" value="Unassembled WGS sequence"/>
</dbReference>
<organism evidence="4">
    <name type="scientific">Chaetomium thermophilum (strain DSM 1495 / CBS 144.50 / IMI 039719)</name>
    <name type="common">Thermochaetoides thermophila</name>
    <dbReference type="NCBI Taxonomy" id="759272"/>
    <lineage>
        <taxon>Eukaryota</taxon>
        <taxon>Fungi</taxon>
        <taxon>Dikarya</taxon>
        <taxon>Ascomycota</taxon>
        <taxon>Pezizomycotina</taxon>
        <taxon>Sordariomycetes</taxon>
        <taxon>Sordariomycetidae</taxon>
        <taxon>Sordariales</taxon>
        <taxon>Chaetomiaceae</taxon>
        <taxon>Thermochaetoides</taxon>
    </lineage>
</organism>
<evidence type="ECO:0008006" key="5">
    <source>
        <dbReference type="Google" id="ProtNLM"/>
    </source>
</evidence>
<keyword evidence="4" id="KW-1185">Reference proteome</keyword>
<proteinExistence type="inferred from homology"/>
<evidence type="ECO:0000313" key="3">
    <source>
        <dbReference type="EMBL" id="EGS17875.1"/>
    </source>
</evidence>
<dbReference type="CDD" id="cd02440">
    <property type="entry name" value="AdoMet_MTases"/>
    <property type="match status" value="1"/>
</dbReference>
<comment type="similarity">
    <text evidence="1">Belongs to the methyltransferase superfamily. LaeA methyltransferase family.</text>
</comment>
<dbReference type="GeneID" id="18261270"/>
<evidence type="ECO:0000256" key="1">
    <source>
        <dbReference type="ARBA" id="ARBA00038158"/>
    </source>
</evidence>
<sequence length="416" mass="47252">MCPGNENPTNNSPSQSSPRSASAPSASQPRTADGPHGSGSDSSGSPHVVAGQVGEAGDYDEVPVPIVVDNDSAIWHEDDTRDDDNASVFSDTDSAYESLAGSSRTGSITSSIYNYVYENGRRYHAYRSGQYVLPNDEAEQERLDLQHHIWRLLLHGGLYTAPLNIPAEESDAWGRPVGDFRILDLGTGTGIWAIDMAEEFPQASVFGIDLSPIQPDWVPPNCRFHVDDYEDDWTYREDEKFDYIHGRALSGTVSDWARFYRQVRTHLKPGGWCEMQEYDAWIFSDDDSFERAVWTKNWVEKLDEASQMYGKRLNVARFHKQWMIEAGFEDVQEKMFRIPIGPWAKDPHLKELGRYEQLHMQMSVASHTPALFSRVWHYTPQQCQVTIEGVKNEFRNPNLRLITQYRFIIGRSPGPP</sequence>
<accession>G0SFW0</accession>
<dbReference type="Gene3D" id="3.40.50.150">
    <property type="entry name" value="Vaccinia Virus protein VP39"/>
    <property type="match status" value="1"/>
</dbReference>
<dbReference type="OrthoDB" id="2013972at2759"/>
<evidence type="ECO:0000313" key="4">
    <source>
        <dbReference type="Proteomes" id="UP000008066"/>
    </source>
</evidence>
<evidence type="ECO:0000256" key="2">
    <source>
        <dbReference type="SAM" id="MobiDB-lite"/>
    </source>
</evidence>
<dbReference type="RefSeq" id="XP_006697493.1">
    <property type="nucleotide sequence ID" value="XM_006697430.1"/>
</dbReference>
<reference evidence="3 4" key="1">
    <citation type="journal article" date="2011" name="Cell">
        <title>Insight into structure and assembly of the nuclear pore complex by utilizing the genome of a eukaryotic thermophile.</title>
        <authorList>
            <person name="Amlacher S."/>
            <person name="Sarges P."/>
            <person name="Flemming D."/>
            <person name="van Noort V."/>
            <person name="Kunze R."/>
            <person name="Devos D.P."/>
            <person name="Arumugam M."/>
            <person name="Bork P."/>
            <person name="Hurt E."/>
        </authorList>
    </citation>
    <scope>NUCLEOTIDE SEQUENCE [LARGE SCALE GENOMIC DNA]</scope>
    <source>
        <strain evidence="4">DSM 1495 / CBS 144.50 / IMI 039719</strain>
    </source>
</reference>
<feature type="region of interest" description="Disordered" evidence="2">
    <location>
        <begin position="1"/>
        <end position="51"/>
    </location>
</feature>